<keyword evidence="2" id="KW-1185">Reference proteome</keyword>
<accession>A0A512HA20</accession>
<dbReference type="RefSeq" id="WP_147164293.1">
    <property type="nucleotide sequence ID" value="NZ_BJZO01000069.1"/>
</dbReference>
<dbReference type="Pfam" id="PF10123">
    <property type="entry name" value="Mu-like_Pro"/>
    <property type="match status" value="1"/>
</dbReference>
<reference evidence="1 2" key="1">
    <citation type="submission" date="2019-07" db="EMBL/GenBank/DDBJ databases">
        <title>Whole genome shotgun sequence of Rhodospirillum oryzae NBRC 107573.</title>
        <authorList>
            <person name="Hosoyama A."/>
            <person name="Uohara A."/>
            <person name="Ohji S."/>
            <person name="Ichikawa N."/>
        </authorList>
    </citation>
    <scope>NUCLEOTIDE SEQUENCE [LARGE SCALE GENOMIC DNA]</scope>
    <source>
        <strain evidence="1 2">NBRC 107573</strain>
    </source>
</reference>
<comment type="caution">
    <text evidence="1">The sequence shown here is derived from an EMBL/GenBank/DDBJ whole genome shotgun (WGS) entry which is preliminary data.</text>
</comment>
<evidence type="ECO:0008006" key="3">
    <source>
        <dbReference type="Google" id="ProtNLM"/>
    </source>
</evidence>
<gene>
    <name evidence="1" type="ORF">ROR02_24090</name>
</gene>
<proteinExistence type="predicted"/>
<dbReference type="OrthoDB" id="7306769at2"/>
<name>A0A512HA20_9PROT</name>
<dbReference type="Proteomes" id="UP000321567">
    <property type="component" value="Unassembled WGS sequence"/>
</dbReference>
<sequence>MSTPVLTAVCAMALPDQGAPPEWVHLIPMGRVRGVDGRGPYVLRDTAHAARVIAASGTGVDLPIDYDHDAILPNGRRPIAAGWIKALDARPDGIWGRVEWTTAAAAHLSAREYRYLSPVFDHDTGGAILKLRMAGLTNIPNLAVLTALAAQEAPLTTTPTADPPPLTAVCAALGLPDTTSPDQIAAVAAQARQGAATLTTVARALGLPDTAPPDQIVTTAQARGAPPDPGQYVPMSQFSALSADLAAMRGRLDADAAERLVAQAQAQGKVTPAMREWAMGYAAKDQQGFTAWASAAPVLVPPGAVAPPGPAPGGVSVPDATLTAVCAQLGLDPTKAARAATDKGE</sequence>
<organism evidence="1 2">
    <name type="scientific">Pararhodospirillum oryzae</name>
    <dbReference type="NCBI Taxonomy" id="478448"/>
    <lineage>
        <taxon>Bacteria</taxon>
        <taxon>Pseudomonadati</taxon>
        <taxon>Pseudomonadota</taxon>
        <taxon>Alphaproteobacteria</taxon>
        <taxon>Rhodospirillales</taxon>
        <taxon>Rhodospirillaceae</taxon>
        <taxon>Pararhodospirillum</taxon>
    </lineage>
</organism>
<dbReference type="AlphaFoldDB" id="A0A512HA20"/>
<evidence type="ECO:0000313" key="1">
    <source>
        <dbReference type="EMBL" id="GEO82278.1"/>
    </source>
</evidence>
<protein>
    <recommendedName>
        <fullName evidence="3">Mu-like prophage I protein</fullName>
    </recommendedName>
</protein>
<dbReference type="PIRSF" id="PIRSF016624">
    <property type="entry name" value="Mu_prophg_I"/>
    <property type="match status" value="1"/>
</dbReference>
<dbReference type="InterPro" id="IPR012106">
    <property type="entry name" value="Phage_Mu_Gp1"/>
</dbReference>
<evidence type="ECO:0000313" key="2">
    <source>
        <dbReference type="Proteomes" id="UP000321567"/>
    </source>
</evidence>
<dbReference type="EMBL" id="BJZO01000069">
    <property type="protein sequence ID" value="GEO82278.1"/>
    <property type="molecule type" value="Genomic_DNA"/>
</dbReference>